<organism evidence="1 2">
    <name type="scientific">Phytophthora sojae (strain P6497)</name>
    <name type="common">Soybean stem and root rot agent</name>
    <name type="synonym">Phytophthora megasperma f. sp. glycines</name>
    <dbReference type="NCBI Taxonomy" id="1094619"/>
    <lineage>
        <taxon>Eukaryota</taxon>
        <taxon>Sar</taxon>
        <taxon>Stramenopiles</taxon>
        <taxon>Oomycota</taxon>
        <taxon>Peronosporomycetes</taxon>
        <taxon>Peronosporales</taxon>
        <taxon>Peronosporaceae</taxon>
        <taxon>Phytophthora</taxon>
    </lineage>
</organism>
<reference evidence="1 2" key="1">
    <citation type="journal article" date="2006" name="Science">
        <title>Phytophthora genome sequences uncover evolutionary origins and mechanisms of pathogenesis.</title>
        <authorList>
            <person name="Tyler B.M."/>
            <person name="Tripathy S."/>
            <person name="Zhang X."/>
            <person name="Dehal P."/>
            <person name="Jiang R.H."/>
            <person name="Aerts A."/>
            <person name="Arredondo F.D."/>
            <person name="Baxter L."/>
            <person name="Bensasson D."/>
            <person name="Beynon J.L."/>
            <person name="Chapman J."/>
            <person name="Damasceno C.M."/>
            <person name="Dorrance A.E."/>
            <person name="Dou D."/>
            <person name="Dickerman A.W."/>
            <person name="Dubchak I.L."/>
            <person name="Garbelotto M."/>
            <person name="Gijzen M."/>
            <person name="Gordon S.G."/>
            <person name="Govers F."/>
            <person name="Grunwald N.J."/>
            <person name="Huang W."/>
            <person name="Ivors K.L."/>
            <person name="Jones R.W."/>
            <person name="Kamoun S."/>
            <person name="Krampis K."/>
            <person name="Lamour K.H."/>
            <person name="Lee M.K."/>
            <person name="McDonald W.H."/>
            <person name="Medina M."/>
            <person name="Meijer H.J."/>
            <person name="Nordberg E.K."/>
            <person name="Maclean D.J."/>
            <person name="Ospina-Giraldo M.D."/>
            <person name="Morris P.F."/>
            <person name="Phuntumart V."/>
            <person name="Putnam N.H."/>
            <person name="Rash S."/>
            <person name="Rose J.K."/>
            <person name="Sakihama Y."/>
            <person name="Salamov A.A."/>
            <person name="Savidor A."/>
            <person name="Scheuring C.F."/>
            <person name="Smith B.M."/>
            <person name="Sobral B.W."/>
            <person name="Terry A."/>
            <person name="Torto-Alalibo T.A."/>
            <person name="Win J."/>
            <person name="Xu Z."/>
            <person name="Zhang H."/>
            <person name="Grigoriev I.V."/>
            <person name="Rokhsar D.S."/>
            <person name="Boore J.L."/>
        </authorList>
    </citation>
    <scope>NUCLEOTIDE SEQUENCE [LARGE SCALE GENOMIC DNA]</scope>
    <source>
        <strain evidence="1 2">P6497</strain>
    </source>
</reference>
<protein>
    <submittedName>
        <fullName evidence="1">Uncharacterized protein</fullName>
    </submittedName>
</protein>
<keyword evidence="2" id="KW-1185">Reference proteome</keyword>
<dbReference type="KEGG" id="psoj:PHYSODRAFT_374834"/>
<dbReference type="Proteomes" id="UP000002640">
    <property type="component" value="Unassembled WGS sequence"/>
</dbReference>
<evidence type="ECO:0000313" key="2">
    <source>
        <dbReference type="Proteomes" id="UP000002640"/>
    </source>
</evidence>
<dbReference type="InParanoid" id="G5AFF2"/>
<proteinExistence type="predicted"/>
<evidence type="ECO:0000313" key="1">
    <source>
        <dbReference type="EMBL" id="EGZ05942.1"/>
    </source>
</evidence>
<accession>G5AFF2</accession>
<sequence>LSGGKTSKATYHLSSVHSVISDKTALETTRKRAHYVEISRIQAPALCRGDAKRLGLLLETMRIVNPNLPFCFGEYPESHVIKNICTTAEFQATVNSHTATHSIVELYAAGLQEVVGFLRDNRVGGMPCFVAVAEFYSSKHTGNKYLGFRVYLIDAQFQFKSILLGARHFRPQYGEHCFGATTVKWMMTQSLHLQWERCIPHLVNAGTKNACGMTRNSNNVAMSELINRISRTIFQVHRTEKMDDLMEQVMLLLGKGNSTTLVAYNRAGSWDLLAIRERQLEIPIDFPLINDKVLLEQILSLLAPIELVNMRAQSESANQVDVLPTLYALQTSVL</sequence>
<dbReference type="GeneID" id="20650468"/>
<gene>
    <name evidence="1" type="ORF">PHYSODRAFT_374834</name>
</gene>
<dbReference type="RefSeq" id="XP_009538803.1">
    <property type="nucleotide sequence ID" value="XM_009540508.1"/>
</dbReference>
<name>G5AFF2_PHYSP</name>
<feature type="non-terminal residue" evidence="1">
    <location>
        <position position="334"/>
    </location>
</feature>
<feature type="non-terminal residue" evidence="1">
    <location>
        <position position="1"/>
    </location>
</feature>
<dbReference type="EMBL" id="JH159165">
    <property type="protein sequence ID" value="EGZ05942.1"/>
    <property type="molecule type" value="Genomic_DNA"/>
</dbReference>
<dbReference type="AlphaFoldDB" id="G5AFF2"/>